<protein>
    <recommendedName>
        <fullName evidence="4">Lipoprotein</fullName>
    </recommendedName>
</protein>
<gene>
    <name evidence="2" type="ORF">P5G50_16875</name>
</gene>
<feature type="chain" id="PRO_5046627465" description="Lipoprotein" evidence="1">
    <location>
        <begin position="28"/>
        <end position="140"/>
    </location>
</feature>
<feature type="signal peptide" evidence="1">
    <location>
        <begin position="1"/>
        <end position="27"/>
    </location>
</feature>
<name>A0ABT8KGK8_9MICO</name>
<accession>A0ABT8KGK8</accession>
<evidence type="ECO:0000256" key="1">
    <source>
        <dbReference type="SAM" id="SignalP"/>
    </source>
</evidence>
<sequence>MPRIRTAGAVATALTLALGLSGCSVVAAFTPHVEAEIYDSAKEFTPTATSAFGSPSFVPDDATVIRADWDTESGAAILTFTSAKHFKEGTCTAEAPVPKPAIQDSWWPIEGLPPKGVSCPGGWSAFVMGNQTYAALPGKG</sequence>
<dbReference type="RefSeq" id="WP_301212234.1">
    <property type="nucleotide sequence ID" value="NZ_JAROCF010000001.1"/>
</dbReference>
<evidence type="ECO:0000313" key="2">
    <source>
        <dbReference type="EMBL" id="MDN4616123.1"/>
    </source>
</evidence>
<organism evidence="2 3">
    <name type="scientific">Leifsonia williamsii</name>
    <dbReference type="NCBI Taxonomy" id="3035919"/>
    <lineage>
        <taxon>Bacteria</taxon>
        <taxon>Bacillati</taxon>
        <taxon>Actinomycetota</taxon>
        <taxon>Actinomycetes</taxon>
        <taxon>Micrococcales</taxon>
        <taxon>Microbacteriaceae</taxon>
        <taxon>Leifsonia</taxon>
    </lineage>
</organism>
<evidence type="ECO:0008006" key="4">
    <source>
        <dbReference type="Google" id="ProtNLM"/>
    </source>
</evidence>
<dbReference type="PROSITE" id="PS51257">
    <property type="entry name" value="PROKAR_LIPOPROTEIN"/>
    <property type="match status" value="1"/>
</dbReference>
<reference evidence="2" key="1">
    <citation type="submission" date="2023-06" db="EMBL/GenBank/DDBJ databases">
        <title>MT1 and MT2 Draft Genomes of Novel Species.</title>
        <authorList>
            <person name="Venkateswaran K."/>
        </authorList>
    </citation>
    <scope>NUCLEOTIDE SEQUENCE</scope>
    <source>
        <strain evidence="2">F6_8S_P_1B</strain>
    </source>
</reference>
<evidence type="ECO:0000313" key="3">
    <source>
        <dbReference type="Proteomes" id="UP001174208"/>
    </source>
</evidence>
<proteinExistence type="predicted"/>
<keyword evidence="1" id="KW-0732">Signal</keyword>
<comment type="caution">
    <text evidence="2">The sequence shown here is derived from an EMBL/GenBank/DDBJ whole genome shotgun (WGS) entry which is preliminary data.</text>
</comment>
<dbReference type="Proteomes" id="UP001174208">
    <property type="component" value="Unassembled WGS sequence"/>
</dbReference>
<keyword evidence="3" id="KW-1185">Reference proteome</keyword>
<dbReference type="EMBL" id="JAROCF010000001">
    <property type="protein sequence ID" value="MDN4616123.1"/>
    <property type="molecule type" value="Genomic_DNA"/>
</dbReference>